<dbReference type="Proteomes" id="UP000613740">
    <property type="component" value="Unassembled WGS sequence"/>
</dbReference>
<proteinExistence type="predicted"/>
<evidence type="ECO:0000313" key="2">
    <source>
        <dbReference type="Proteomes" id="UP000613740"/>
    </source>
</evidence>
<comment type="caution">
    <text evidence="1">The sequence shown here is derived from an EMBL/GenBank/DDBJ whole genome shotgun (WGS) entry which is preliminary data.</text>
</comment>
<sequence length="116" mass="13108">MEQMWKAAGNDFTWLSGLEEGALTYVRSWAQGNIMLSVVVQVEEGRRADVLKAAKGWRQESGVVVAPYLSRQSMQLRKQRTEVFRGLYEAGANPKWVGCADICFTNGHGERVMHQF</sequence>
<keyword evidence="2" id="KW-1185">Reference proteome</keyword>
<dbReference type="OrthoDB" id="546639at2759"/>
<name>A0A835WDT6_9CHLO</name>
<gene>
    <name evidence="1" type="ORF">HYH02_008815</name>
</gene>
<dbReference type="AlphaFoldDB" id="A0A835WDT6"/>
<accession>A0A835WDT6</accession>
<protein>
    <submittedName>
        <fullName evidence="1">Uncharacterized protein</fullName>
    </submittedName>
</protein>
<organism evidence="1 2">
    <name type="scientific">Chlamydomonas schloesseri</name>
    <dbReference type="NCBI Taxonomy" id="2026947"/>
    <lineage>
        <taxon>Eukaryota</taxon>
        <taxon>Viridiplantae</taxon>
        <taxon>Chlorophyta</taxon>
        <taxon>core chlorophytes</taxon>
        <taxon>Chlorophyceae</taxon>
        <taxon>CS clade</taxon>
        <taxon>Chlamydomonadales</taxon>
        <taxon>Chlamydomonadaceae</taxon>
        <taxon>Chlamydomonas</taxon>
    </lineage>
</organism>
<evidence type="ECO:0000313" key="1">
    <source>
        <dbReference type="EMBL" id="KAG2445350.1"/>
    </source>
</evidence>
<reference evidence="1" key="1">
    <citation type="journal article" date="2020" name="bioRxiv">
        <title>Comparative genomics of Chlamydomonas.</title>
        <authorList>
            <person name="Craig R.J."/>
            <person name="Hasan A.R."/>
            <person name="Ness R.W."/>
            <person name="Keightley P.D."/>
        </authorList>
    </citation>
    <scope>NUCLEOTIDE SEQUENCE</scope>
    <source>
        <strain evidence="1">CCAP 11/173</strain>
    </source>
</reference>
<dbReference type="EMBL" id="JAEHOD010000027">
    <property type="protein sequence ID" value="KAG2445350.1"/>
    <property type="molecule type" value="Genomic_DNA"/>
</dbReference>